<evidence type="ECO:0000256" key="1">
    <source>
        <dbReference type="SAM" id="Coils"/>
    </source>
</evidence>
<keyword evidence="2" id="KW-1133">Transmembrane helix</keyword>
<feature type="domain" description="Conjugative transposon TraM C-terminal" evidence="3">
    <location>
        <begin position="274"/>
        <end position="418"/>
    </location>
</feature>
<evidence type="ECO:0000313" key="4">
    <source>
        <dbReference type="EMBL" id="MFD2599063.1"/>
    </source>
</evidence>
<dbReference type="NCBIfam" id="TIGR03779">
    <property type="entry name" value="Bac_Flav_CT_M"/>
    <property type="match status" value="1"/>
</dbReference>
<dbReference type="Pfam" id="PF12508">
    <property type="entry name" value="Transposon_TraM"/>
    <property type="match status" value="1"/>
</dbReference>
<dbReference type="EMBL" id="JBHUMA010000006">
    <property type="protein sequence ID" value="MFD2599063.1"/>
    <property type="molecule type" value="Genomic_DNA"/>
</dbReference>
<reference evidence="5" key="1">
    <citation type="journal article" date="2019" name="Int. J. Syst. Evol. Microbiol.">
        <title>The Global Catalogue of Microorganisms (GCM) 10K type strain sequencing project: providing services to taxonomists for standard genome sequencing and annotation.</title>
        <authorList>
            <consortium name="The Broad Institute Genomics Platform"/>
            <consortium name="The Broad Institute Genome Sequencing Center for Infectious Disease"/>
            <person name="Wu L."/>
            <person name="Ma J."/>
        </authorList>
    </citation>
    <scope>NUCLEOTIDE SEQUENCE [LARGE SCALE GENOMIC DNA]</scope>
    <source>
        <strain evidence="5">KCTC 42248</strain>
    </source>
</reference>
<comment type="caution">
    <text evidence="4">The sequence shown here is derived from an EMBL/GenBank/DDBJ whole genome shotgun (WGS) entry which is preliminary data.</text>
</comment>
<organism evidence="4 5">
    <name type="scientific">Sphingobacterium corticis</name>
    <dbReference type="NCBI Taxonomy" id="1812823"/>
    <lineage>
        <taxon>Bacteria</taxon>
        <taxon>Pseudomonadati</taxon>
        <taxon>Bacteroidota</taxon>
        <taxon>Sphingobacteriia</taxon>
        <taxon>Sphingobacteriales</taxon>
        <taxon>Sphingobacteriaceae</taxon>
        <taxon>Sphingobacterium</taxon>
    </lineage>
</organism>
<feature type="coiled-coil region" evidence="1">
    <location>
        <begin position="132"/>
        <end position="159"/>
    </location>
</feature>
<gene>
    <name evidence="4" type="primary">traM</name>
    <name evidence="4" type="ORF">ACFSQ3_08865</name>
</gene>
<evidence type="ECO:0000259" key="3">
    <source>
        <dbReference type="Pfam" id="PF12508"/>
    </source>
</evidence>
<dbReference type="RefSeq" id="WP_380869192.1">
    <property type="nucleotide sequence ID" value="NZ_JBHUMA010000006.1"/>
</dbReference>
<feature type="transmembrane region" description="Helical" evidence="2">
    <location>
        <begin position="16"/>
        <end position="36"/>
    </location>
</feature>
<keyword evidence="1" id="KW-0175">Coiled coil</keyword>
<dbReference type="InterPro" id="IPR055407">
    <property type="entry name" value="TraM_C"/>
</dbReference>
<protein>
    <submittedName>
        <fullName evidence="4">Conjugative transposon protein TraM</fullName>
    </submittedName>
</protein>
<keyword evidence="2" id="KW-0812">Transmembrane</keyword>
<evidence type="ECO:0000256" key="2">
    <source>
        <dbReference type="SAM" id="Phobius"/>
    </source>
</evidence>
<dbReference type="InterPro" id="IPR022187">
    <property type="entry name" value="Conjug_transposon_TraM"/>
</dbReference>
<proteinExistence type="predicted"/>
<sequence length="431" mass="48315">MEPKMITIKQRQHRRFLLMLPLLTFPFLTILFWSLGGGSPKAGNENIYQDAGLMVDLPNPDFSDQAPLTKLDYYANARKDSLLRDEQTKNDPAYVALDSQEATGEDDYFVQGDYLSQSFPASGNITFVDYQQEQVHRKMAELERTLREQSAREQNHTQTSMEMLPPRQGIATADIDRLEQLMAGLSESSGPDQELNELSGILEKIIDIQHPDRITSEGREQSNSSIDSMVAPLERFSTSLHISQLGQLDTFSGNGVGFYGIRESRSTEIKSNIIRAVIHEDQTVVDGSVVKLRFLDDVKLHNVLIPKSNFVYGVARLAGERLQIHISEVRWMDTLIPLKVSLYDLDGMIGIHVPGSITRESGMQSADRSIQALTPRMMDPSWSIQAAGAGIDAAKSLLSRKTKLIKLHLKAGHQVLLRNDQNHHYSNNSNI</sequence>
<evidence type="ECO:0000313" key="5">
    <source>
        <dbReference type="Proteomes" id="UP001597393"/>
    </source>
</evidence>
<dbReference type="Proteomes" id="UP001597393">
    <property type="component" value="Unassembled WGS sequence"/>
</dbReference>
<keyword evidence="2" id="KW-0472">Membrane</keyword>
<keyword evidence="5" id="KW-1185">Reference proteome</keyword>
<name>A0ABW5NM83_9SPHI</name>
<accession>A0ABW5NM83</accession>